<evidence type="ECO:0000313" key="1">
    <source>
        <dbReference type="EMBL" id="TWW08005.1"/>
    </source>
</evidence>
<feature type="non-terminal residue" evidence="1">
    <location>
        <position position="53"/>
    </location>
</feature>
<sequence length="53" mass="6215">MYWKVNDSDYKKTIYSLPKQCKKKYAVFKYIAEYSGLNGLNDAPGFRLEMLKG</sequence>
<keyword evidence="2" id="KW-1185">Reference proteome</keyword>
<reference evidence="1 2" key="2">
    <citation type="submission" date="2019-08" db="EMBL/GenBank/DDBJ databases">
        <authorList>
            <person name="Henke P."/>
        </authorList>
    </citation>
    <scope>NUCLEOTIDE SEQUENCE [LARGE SCALE GENOMIC DNA]</scope>
    <source>
        <strain evidence="1">Phe10_nw2017</strain>
    </source>
</reference>
<organism evidence="1 2">
    <name type="scientific">Planctomyces bekefii</name>
    <dbReference type="NCBI Taxonomy" id="1653850"/>
    <lineage>
        <taxon>Bacteria</taxon>
        <taxon>Pseudomonadati</taxon>
        <taxon>Planctomycetota</taxon>
        <taxon>Planctomycetia</taxon>
        <taxon>Planctomycetales</taxon>
        <taxon>Planctomycetaceae</taxon>
        <taxon>Planctomyces</taxon>
    </lineage>
</organism>
<dbReference type="Proteomes" id="UP000321083">
    <property type="component" value="Unassembled WGS sequence"/>
</dbReference>
<proteinExistence type="predicted"/>
<dbReference type="EMBL" id="SRHE01000894">
    <property type="protein sequence ID" value="TWW08005.1"/>
    <property type="molecule type" value="Genomic_DNA"/>
</dbReference>
<comment type="caution">
    <text evidence="1">The sequence shown here is derived from an EMBL/GenBank/DDBJ whole genome shotgun (WGS) entry which is preliminary data.</text>
</comment>
<protein>
    <submittedName>
        <fullName evidence="1">Uncharacterized protein</fullName>
    </submittedName>
</protein>
<name>A0A5C6M1G3_9PLAN</name>
<reference evidence="1 2" key="1">
    <citation type="submission" date="2019-08" db="EMBL/GenBank/DDBJ databases">
        <title>100 year-old enigma solved: identification of Planctomyces bekefii, the type genus and species of the phylum Planctomycetes.</title>
        <authorList>
            <person name="Svetlana D.N."/>
            <person name="Overmann J."/>
        </authorList>
    </citation>
    <scope>NUCLEOTIDE SEQUENCE [LARGE SCALE GENOMIC DNA]</scope>
    <source>
        <strain evidence="1">Phe10_nw2017</strain>
    </source>
</reference>
<gene>
    <name evidence="1" type="ORF">E3A20_28640</name>
</gene>
<evidence type="ECO:0000313" key="2">
    <source>
        <dbReference type="Proteomes" id="UP000321083"/>
    </source>
</evidence>
<dbReference type="AlphaFoldDB" id="A0A5C6M1G3"/>
<accession>A0A5C6M1G3</accession>